<dbReference type="GO" id="GO:0006281">
    <property type="term" value="P:DNA repair"/>
    <property type="evidence" value="ECO:0007669"/>
    <property type="project" value="TreeGrafter"/>
</dbReference>
<dbReference type="SUPFAM" id="SSF48019">
    <property type="entry name" value="post-AAA+ oligomerization domain-like"/>
    <property type="match status" value="1"/>
</dbReference>
<reference evidence="3 4" key="1">
    <citation type="submission" date="2010-05" db="EMBL/GenBank/DDBJ databases">
        <title>The Genome Sequence of Thecamonas trahens ATCC 50062.</title>
        <authorList>
            <consortium name="The Broad Institute Genome Sequencing Platform"/>
            <person name="Russ C."/>
            <person name="Cuomo C."/>
            <person name="Shea T."/>
            <person name="Young S.K."/>
            <person name="Zeng Q."/>
            <person name="Koehrsen M."/>
            <person name="Haas B."/>
            <person name="Borodovsky M."/>
            <person name="Guigo R."/>
            <person name="Alvarado L."/>
            <person name="Berlin A."/>
            <person name="Bochicchio J."/>
            <person name="Borenstein D."/>
            <person name="Chapman S."/>
            <person name="Chen Z."/>
            <person name="Freedman E."/>
            <person name="Gellesch M."/>
            <person name="Goldberg J."/>
            <person name="Griggs A."/>
            <person name="Gujja S."/>
            <person name="Heilman E."/>
            <person name="Heiman D."/>
            <person name="Hepburn T."/>
            <person name="Howarth C."/>
            <person name="Jen D."/>
            <person name="Larson L."/>
            <person name="Mehta T."/>
            <person name="Park D."/>
            <person name="Pearson M."/>
            <person name="Roberts A."/>
            <person name="Saif S."/>
            <person name="Shenoy N."/>
            <person name="Sisk P."/>
            <person name="Stolte C."/>
            <person name="Sykes S."/>
            <person name="Thomson T."/>
            <person name="Walk T."/>
            <person name="White J."/>
            <person name="Yandava C."/>
            <person name="Burger G."/>
            <person name="Gray M.W."/>
            <person name="Holland P.W.H."/>
            <person name="King N."/>
            <person name="Lang F.B.F."/>
            <person name="Roger A.J."/>
            <person name="Ruiz-Trillo I."/>
            <person name="Lander E."/>
            <person name="Nusbaum C."/>
        </authorList>
    </citation>
    <scope>NUCLEOTIDE SEQUENCE [LARGE SCALE GENOMIC DNA]</scope>
    <source>
        <strain evidence="3 4">ATCC 50062</strain>
    </source>
</reference>
<organism evidence="3 4">
    <name type="scientific">Thecamonas trahens ATCC 50062</name>
    <dbReference type="NCBI Taxonomy" id="461836"/>
    <lineage>
        <taxon>Eukaryota</taxon>
        <taxon>Apusozoa</taxon>
        <taxon>Apusomonadida</taxon>
        <taxon>Apusomonadidae</taxon>
        <taxon>Thecamonas</taxon>
    </lineage>
</organism>
<dbReference type="GeneID" id="25569560"/>
<evidence type="ECO:0000313" key="3">
    <source>
        <dbReference type="EMBL" id="KNC53563.1"/>
    </source>
</evidence>
<dbReference type="FunFam" id="1.20.272.10:FF:000002">
    <property type="entry name" value="Replication factor C subunit 3"/>
    <property type="match status" value="1"/>
</dbReference>
<gene>
    <name evidence="3" type="ORF">AMSG_11645</name>
</gene>
<dbReference type="Proteomes" id="UP000054408">
    <property type="component" value="Unassembled WGS sequence"/>
</dbReference>
<dbReference type="InterPro" id="IPR008921">
    <property type="entry name" value="DNA_pol3_clamp-load_cplx_C"/>
</dbReference>
<dbReference type="FunFam" id="1.10.8.60:FF:000030">
    <property type="entry name" value="replication factor C subunit 3"/>
    <property type="match status" value="1"/>
</dbReference>
<dbReference type="STRING" id="461836.A0A0L0DQ92"/>
<dbReference type="OrthoDB" id="761538at2759"/>
<feature type="compositionally biased region" description="Low complexity" evidence="2">
    <location>
        <begin position="135"/>
        <end position="150"/>
    </location>
</feature>
<name>A0A0L0DQ92_THETB</name>
<dbReference type="PANTHER" id="PTHR11669">
    <property type="entry name" value="REPLICATION FACTOR C / DNA POLYMERASE III GAMMA-TAU SUBUNIT"/>
    <property type="match status" value="1"/>
</dbReference>
<accession>A0A0L0DQ92</accession>
<dbReference type="Pfam" id="PF22534">
    <property type="entry name" value="RFC_C"/>
    <property type="match status" value="1"/>
</dbReference>
<dbReference type="GO" id="GO:0006261">
    <property type="term" value="P:DNA-templated DNA replication"/>
    <property type="evidence" value="ECO:0007669"/>
    <property type="project" value="TreeGrafter"/>
</dbReference>
<dbReference type="SUPFAM" id="SSF52540">
    <property type="entry name" value="P-loop containing nucleoside triphosphate hydrolases"/>
    <property type="match status" value="1"/>
</dbReference>
<keyword evidence="1" id="KW-0235">DNA replication</keyword>
<dbReference type="AlphaFoldDB" id="A0A0L0DQ92"/>
<sequence>MSGALWVDKYRPKTLDKMDYHKKLCNRLAAMAGHGDFPHMLFYGPSGSGKKTRIMALLREVYGPGVSKLKVESREFTNPASTSSAKAEITLISSPYHIEVNPSDAGNKDTIVLQALLSEMAQTRSLVGAGGMLASSEAAPAGPSSTASTAVPMETGEPAASSAPSFRVVVIAEAHRLSRQAQNALRRTMETSAKTCRLILTATSTTGLIDALKSRTIPIKIAAPSVDDATAILRHVAAKEGLPLDDALAERIVIECKRNLRRSLLLLEANSVAQNALPKPDYEILIHNMATSILASQTPAQLKAVRANLYDLLVHQIPPDVIMRTLVAELEDKLDTEIRHAVVFDSAIYNHRLVLGSKPIFHLEAFVASFMFRYKQYLMSIS</sequence>
<evidence type="ECO:0000313" key="4">
    <source>
        <dbReference type="Proteomes" id="UP000054408"/>
    </source>
</evidence>
<dbReference type="Gene3D" id="1.20.272.10">
    <property type="match status" value="1"/>
</dbReference>
<dbReference type="EMBL" id="GL349437">
    <property type="protein sequence ID" value="KNC53563.1"/>
    <property type="molecule type" value="Genomic_DNA"/>
</dbReference>
<dbReference type="Pfam" id="PF13177">
    <property type="entry name" value="DNA_pol3_delta2"/>
    <property type="match status" value="1"/>
</dbReference>
<dbReference type="Pfam" id="PF21960">
    <property type="entry name" value="RCF1-5-like_lid"/>
    <property type="match status" value="1"/>
</dbReference>
<dbReference type="GO" id="GO:0003689">
    <property type="term" value="F:DNA clamp loader activity"/>
    <property type="evidence" value="ECO:0007669"/>
    <property type="project" value="TreeGrafter"/>
</dbReference>
<dbReference type="eggNOG" id="KOG2035">
    <property type="taxonomic scope" value="Eukaryota"/>
</dbReference>
<dbReference type="Gene3D" id="3.40.50.300">
    <property type="entry name" value="P-loop containing nucleotide triphosphate hydrolases"/>
    <property type="match status" value="1"/>
</dbReference>
<dbReference type="GO" id="GO:0003677">
    <property type="term" value="F:DNA binding"/>
    <property type="evidence" value="ECO:0007669"/>
    <property type="project" value="InterPro"/>
</dbReference>
<evidence type="ECO:0000256" key="1">
    <source>
        <dbReference type="ARBA" id="ARBA00022705"/>
    </source>
</evidence>
<dbReference type="GO" id="GO:0005663">
    <property type="term" value="C:DNA replication factor C complex"/>
    <property type="evidence" value="ECO:0007669"/>
    <property type="project" value="TreeGrafter"/>
</dbReference>
<evidence type="ECO:0000256" key="2">
    <source>
        <dbReference type="SAM" id="MobiDB-lite"/>
    </source>
</evidence>
<protein>
    <recommendedName>
        <fullName evidence="5">Replication factor C subunit 3</fullName>
    </recommendedName>
</protein>
<dbReference type="Gene3D" id="1.10.8.60">
    <property type="match status" value="1"/>
</dbReference>
<dbReference type="InterPro" id="IPR050238">
    <property type="entry name" value="DNA_Rep/Repair_Clamp_Loader"/>
</dbReference>
<evidence type="ECO:0008006" key="5">
    <source>
        <dbReference type="Google" id="ProtNLM"/>
    </source>
</evidence>
<keyword evidence="4" id="KW-1185">Reference proteome</keyword>
<proteinExistence type="predicted"/>
<dbReference type="PANTHER" id="PTHR11669:SF1">
    <property type="entry name" value="REPLICATION FACTOR C SUBUNIT 3"/>
    <property type="match status" value="1"/>
</dbReference>
<dbReference type="GO" id="GO:0005634">
    <property type="term" value="C:nucleus"/>
    <property type="evidence" value="ECO:0007669"/>
    <property type="project" value="TreeGrafter"/>
</dbReference>
<dbReference type="RefSeq" id="XP_013762044.1">
    <property type="nucleotide sequence ID" value="XM_013906590.1"/>
</dbReference>
<dbReference type="InterPro" id="IPR027417">
    <property type="entry name" value="P-loop_NTPase"/>
</dbReference>
<dbReference type="OMA" id="LKADIMH"/>
<feature type="region of interest" description="Disordered" evidence="2">
    <location>
        <begin position="135"/>
        <end position="159"/>
    </location>
</feature>